<name>A0ABW3UM43_9BACL</name>
<dbReference type="Gene3D" id="3.10.180.10">
    <property type="entry name" value="2,3-Dihydroxybiphenyl 1,2-Dioxygenase, domain 1"/>
    <property type="match status" value="1"/>
</dbReference>
<dbReference type="EMBL" id="JBHTLU010000015">
    <property type="protein sequence ID" value="MFD1221372.1"/>
    <property type="molecule type" value="Genomic_DNA"/>
</dbReference>
<feature type="domain" description="VOC" evidence="1">
    <location>
        <begin position="4"/>
        <end position="120"/>
    </location>
</feature>
<dbReference type="InterPro" id="IPR029068">
    <property type="entry name" value="Glyas_Bleomycin-R_OHBP_Dase"/>
</dbReference>
<dbReference type="Proteomes" id="UP001597180">
    <property type="component" value="Unassembled WGS sequence"/>
</dbReference>
<dbReference type="CDD" id="cd06587">
    <property type="entry name" value="VOC"/>
    <property type="match status" value="1"/>
</dbReference>
<dbReference type="InterPro" id="IPR037523">
    <property type="entry name" value="VOC_core"/>
</dbReference>
<evidence type="ECO:0000313" key="2">
    <source>
        <dbReference type="EMBL" id="MFD1221372.1"/>
    </source>
</evidence>
<sequence length="124" mass="14282">MLLQLEHMQIPVSDLEQAIAWYTMHLGFKLEGKHEHVHAFLTLPEGPMLMLWETKDNTAAHFTVNGKDMPVLLYRTGQIHELHNLLAGLGSTITYYRDDGFGWVLKFYDPFGNLWGAIQLNESR</sequence>
<protein>
    <submittedName>
        <fullName evidence="2">VOC family protein</fullName>
    </submittedName>
</protein>
<comment type="caution">
    <text evidence="2">The sequence shown here is derived from an EMBL/GenBank/DDBJ whole genome shotgun (WGS) entry which is preliminary data.</text>
</comment>
<accession>A0ABW3UM43</accession>
<organism evidence="2 3">
    <name type="scientific">Paenibacillus vulneris</name>
    <dbReference type="NCBI Taxonomy" id="1133364"/>
    <lineage>
        <taxon>Bacteria</taxon>
        <taxon>Bacillati</taxon>
        <taxon>Bacillota</taxon>
        <taxon>Bacilli</taxon>
        <taxon>Bacillales</taxon>
        <taxon>Paenibacillaceae</taxon>
        <taxon>Paenibacillus</taxon>
    </lineage>
</organism>
<dbReference type="PROSITE" id="PS51819">
    <property type="entry name" value="VOC"/>
    <property type="match status" value="1"/>
</dbReference>
<evidence type="ECO:0000259" key="1">
    <source>
        <dbReference type="PROSITE" id="PS51819"/>
    </source>
</evidence>
<proteinExistence type="predicted"/>
<dbReference type="InterPro" id="IPR004360">
    <property type="entry name" value="Glyas_Fos-R_dOase_dom"/>
</dbReference>
<evidence type="ECO:0000313" key="3">
    <source>
        <dbReference type="Proteomes" id="UP001597180"/>
    </source>
</evidence>
<dbReference type="Pfam" id="PF00903">
    <property type="entry name" value="Glyoxalase"/>
    <property type="match status" value="1"/>
</dbReference>
<keyword evidence="3" id="KW-1185">Reference proteome</keyword>
<gene>
    <name evidence="2" type="ORF">ACFQ4B_14695</name>
</gene>
<dbReference type="RefSeq" id="WP_079910158.1">
    <property type="nucleotide sequence ID" value="NZ_BAABJG010000021.1"/>
</dbReference>
<reference evidence="3" key="1">
    <citation type="journal article" date="2019" name="Int. J. Syst. Evol. Microbiol.">
        <title>The Global Catalogue of Microorganisms (GCM) 10K type strain sequencing project: providing services to taxonomists for standard genome sequencing and annotation.</title>
        <authorList>
            <consortium name="The Broad Institute Genomics Platform"/>
            <consortium name="The Broad Institute Genome Sequencing Center for Infectious Disease"/>
            <person name="Wu L."/>
            <person name="Ma J."/>
        </authorList>
    </citation>
    <scope>NUCLEOTIDE SEQUENCE [LARGE SCALE GENOMIC DNA]</scope>
    <source>
        <strain evidence="3">CCUG 53270</strain>
    </source>
</reference>
<dbReference type="SUPFAM" id="SSF54593">
    <property type="entry name" value="Glyoxalase/Bleomycin resistance protein/Dihydroxybiphenyl dioxygenase"/>
    <property type="match status" value="1"/>
</dbReference>